<feature type="region of interest" description="Disordered" evidence="1">
    <location>
        <begin position="144"/>
        <end position="207"/>
    </location>
</feature>
<evidence type="ECO:0000313" key="3">
    <source>
        <dbReference type="Proteomes" id="UP000807469"/>
    </source>
</evidence>
<dbReference type="Pfam" id="PF02992">
    <property type="entry name" value="Transposase_21"/>
    <property type="match status" value="1"/>
</dbReference>
<organism evidence="2 3">
    <name type="scientific">Pholiota conissans</name>
    <dbReference type="NCBI Taxonomy" id="109636"/>
    <lineage>
        <taxon>Eukaryota</taxon>
        <taxon>Fungi</taxon>
        <taxon>Dikarya</taxon>
        <taxon>Basidiomycota</taxon>
        <taxon>Agaricomycotina</taxon>
        <taxon>Agaricomycetes</taxon>
        <taxon>Agaricomycetidae</taxon>
        <taxon>Agaricales</taxon>
        <taxon>Agaricineae</taxon>
        <taxon>Strophariaceae</taxon>
        <taxon>Pholiota</taxon>
    </lineage>
</organism>
<feature type="compositionally biased region" description="Acidic residues" evidence="1">
    <location>
        <begin position="160"/>
        <end position="169"/>
    </location>
</feature>
<dbReference type="Proteomes" id="UP000807469">
    <property type="component" value="Unassembled WGS sequence"/>
</dbReference>
<accession>A0A9P6CQJ1</accession>
<dbReference type="OrthoDB" id="2669721at2759"/>
<proteinExistence type="predicted"/>
<comment type="caution">
    <text evidence="2">The sequence shown here is derived from an EMBL/GenBank/DDBJ whole genome shotgun (WGS) entry which is preliminary data.</text>
</comment>
<keyword evidence="3" id="KW-1185">Reference proteome</keyword>
<evidence type="ECO:0000256" key="1">
    <source>
        <dbReference type="SAM" id="MobiDB-lite"/>
    </source>
</evidence>
<dbReference type="InterPro" id="IPR004242">
    <property type="entry name" value="Transposase_21"/>
</dbReference>
<evidence type="ECO:0000313" key="2">
    <source>
        <dbReference type="EMBL" id="KAF9470260.1"/>
    </source>
</evidence>
<dbReference type="EMBL" id="MU156118">
    <property type="protein sequence ID" value="KAF9470260.1"/>
    <property type="molecule type" value="Genomic_DNA"/>
</dbReference>
<gene>
    <name evidence="2" type="ORF">BDN70DRAFT_998988</name>
</gene>
<name>A0A9P6CQJ1_9AGAR</name>
<reference evidence="2" key="1">
    <citation type="submission" date="2020-11" db="EMBL/GenBank/DDBJ databases">
        <authorList>
            <consortium name="DOE Joint Genome Institute"/>
            <person name="Ahrendt S."/>
            <person name="Riley R."/>
            <person name="Andreopoulos W."/>
            <person name="Labutti K."/>
            <person name="Pangilinan J."/>
            <person name="Ruiz-Duenas F.J."/>
            <person name="Barrasa J.M."/>
            <person name="Sanchez-Garcia M."/>
            <person name="Camarero S."/>
            <person name="Miyauchi S."/>
            <person name="Serrano A."/>
            <person name="Linde D."/>
            <person name="Babiker R."/>
            <person name="Drula E."/>
            <person name="Ayuso-Fernandez I."/>
            <person name="Pacheco R."/>
            <person name="Padilla G."/>
            <person name="Ferreira P."/>
            <person name="Barriuso J."/>
            <person name="Kellner H."/>
            <person name="Castanera R."/>
            <person name="Alfaro M."/>
            <person name="Ramirez L."/>
            <person name="Pisabarro A.G."/>
            <person name="Kuo A."/>
            <person name="Tritt A."/>
            <person name="Lipzen A."/>
            <person name="He G."/>
            <person name="Yan M."/>
            <person name="Ng V."/>
            <person name="Cullen D."/>
            <person name="Martin F."/>
            <person name="Rosso M.-N."/>
            <person name="Henrissat B."/>
            <person name="Hibbett D."/>
            <person name="Martinez A.T."/>
            <person name="Grigoriev I.V."/>
        </authorList>
    </citation>
    <scope>NUCLEOTIDE SEQUENCE</scope>
    <source>
        <strain evidence="2">CIRM-BRFM 674</strain>
    </source>
</reference>
<dbReference type="AlphaFoldDB" id="A0A9P6CQJ1"/>
<evidence type="ECO:0008006" key="4">
    <source>
        <dbReference type="Google" id="ProtNLM"/>
    </source>
</evidence>
<protein>
    <recommendedName>
        <fullName evidence="4">Transposase family Tnp2 protein</fullName>
    </recommendedName>
</protein>
<feature type="region of interest" description="Disordered" evidence="1">
    <location>
        <begin position="23"/>
        <end position="75"/>
    </location>
</feature>
<sequence length="827" mass="92908">MSNNTEQNRIFLCDCHICMRGGREGPKSVSRRTYNNHTPHRRQARISSYADYQSQQHRASHPEDDPHTAPSMAMAESIRCSEPPVHSPVEDQDHIQHKRARIGGIQHDADDGLERVGDARDIENELEGMGNGDYGEDIQVRNRSNSPVYDEIPQLRFDDNDNQDEEDPPVDPGSLADLRVASPEPLNPGQPENDGGNLPPASPQRPSQHIDIHIEEEPEVEATLEDLHIAQRFIEAIRGASLNHEDKSPDEIALIERMKEPRQEILDFDDEEALRTGLELFLSTENASEEVFNNCRATFNRSMQRQGILDHPGIPSLFQLKEHIKEITGVSSIKYDMCIGSCLAYTGPFKDLESCPKCGVSRYDPDLLAATNSAKKKPQRQFHTIPIGPQLQALWRTPQGAASMQYRRNKTEEVRQKAAQNGGQISLDEWDDIFHGTAYLDGVASGKIKDDDMVLLMSIDGAQLYESKQSDCWIYIWVLLDLPPDQRYKKRRIFPGGFIPGPSKPKNVDSFLYPGFAHVAAIMKEGLPIWSALEDRLFRSMIHVILGTADGPGLTYLNGLTGHSGAYGCRLYCAVKGRRKEGGNHYYPALLKPENYHVDGCNHDDVNASHLPIGSPTDYREALNRVLESRTIAQHQQNRKATGISKPSIFSAFPPDRTLSVPNCFGADLMHLISLNIPDLLLDLWRGTLECDIADDKTTWTWAVFMDLSLWKQHGQSVADATPYLPGSFDRPPRNPADKISSGYKAWEFLTYIFGLGPGLLHGVLPDVYFENFCKLVMGNFTTNEKLVAYISADKAFILFFISDPKYRALDLVSFTHNGHWREQLGT</sequence>